<dbReference type="AlphaFoldDB" id="L0RBJ1"/>
<keyword evidence="7" id="KW-1185">Reference proteome</keyword>
<dbReference type="InterPro" id="IPR038731">
    <property type="entry name" value="RgtA/B/C-like"/>
</dbReference>
<dbReference type="SMART" id="SM00028">
    <property type="entry name" value="TPR"/>
    <property type="match status" value="5"/>
</dbReference>
<dbReference type="PATRIC" id="fig|1121451.3.peg.1519"/>
<sequence length="571" mass="63395">MTGFRAGTDRKRKMIAAALLSALVLIVYSQCGGFELVTYDDTSYVTGNERVMEGLSVDNVGWAFSTFQLSNYHPLTVTSHMLDTSLFGDSAGARHLVNVFFHLLNVLLLFFFLVKATSERAEGGLIPAFFAAAFFAVHPVHVESVAWVSERKDVLSTFFWLAAMHCWLVWVKEKNMSGYALTFFFTGLGILAKPMVVTLPAALLLLDIWPLNRVDLKHKPVSRLIKLAVEKWPLFALSVLSSVLTIMAQKGGGAMQTIESFPLSLRASNALVSWGAYLGDLVAPANLAVFYPYPHEIPLWKPVLSALFILAVSIVCIRFIKKVPFIAVGWFWYLGTLVPVIGLVQVGDQAMADRYAYIPFIGLYMAISFGIACLVKEGRVPAKAAIAVGSIIVVVLLACSYTQAGYWRNSETLYLRALDVTENNHHMHYNYGNLLERKKESGKAAENFRAAIKADPSHYKAMTNLANILAQRGELMSAMELYQRALQIKPDYATAYANRGIAYHRQGKLDLALADYRRALELNPLLADSLVNIGILYYMRGDTSAAKESLRKALEIDPDNKLARKNLNMIP</sequence>
<evidence type="ECO:0000256" key="1">
    <source>
        <dbReference type="ARBA" id="ARBA00022737"/>
    </source>
</evidence>
<keyword evidence="2 3" id="KW-0802">TPR repeat</keyword>
<feature type="repeat" description="TPR" evidence="3">
    <location>
        <begin position="493"/>
        <end position="526"/>
    </location>
</feature>
<feature type="transmembrane region" description="Helical" evidence="4">
    <location>
        <begin position="125"/>
        <end position="142"/>
    </location>
</feature>
<dbReference type="PANTHER" id="PTHR44227">
    <property type="match status" value="1"/>
</dbReference>
<dbReference type="Pfam" id="PF13181">
    <property type="entry name" value="TPR_8"/>
    <property type="match status" value="1"/>
</dbReference>
<feature type="transmembrane region" description="Helical" evidence="4">
    <location>
        <begin position="183"/>
        <end position="206"/>
    </location>
</feature>
<dbReference type="InterPro" id="IPR052346">
    <property type="entry name" value="O-mannosyl-transferase_TMTC"/>
</dbReference>
<reference evidence="6 7" key="1">
    <citation type="submission" date="2012-10" db="EMBL/GenBank/DDBJ databases">
        <authorList>
            <person name="Genoscope - CEA"/>
        </authorList>
    </citation>
    <scope>NUCLEOTIDE SEQUENCE [LARGE SCALE GENOMIC DNA]</scope>
    <source>
        <strain evidence="7">AM13 / DSM 14728</strain>
    </source>
</reference>
<feature type="transmembrane region" description="Helical" evidence="4">
    <location>
        <begin position="95"/>
        <end position="113"/>
    </location>
</feature>
<evidence type="ECO:0000256" key="2">
    <source>
        <dbReference type="ARBA" id="ARBA00022803"/>
    </source>
</evidence>
<feature type="transmembrane region" description="Helical" evidence="4">
    <location>
        <begin position="325"/>
        <end position="344"/>
    </location>
</feature>
<feature type="transmembrane region" description="Helical" evidence="4">
    <location>
        <begin position="356"/>
        <end position="375"/>
    </location>
</feature>
<dbReference type="Pfam" id="PF13231">
    <property type="entry name" value="PMT_2"/>
    <property type="match status" value="1"/>
</dbReference>
<evidence type="ECO:0000256" key="3">
    <source>
        <dbReference type="PROSITE-ProRule" id="PRU00339"/>
    </source>
</evidence>
<feature type="transmembrane region" description="Helical" evidence="4">
    <location>
        <begin position="384"/>
        <end position="407"/>
    </location>
</feature>
<dbReference type="Gene3D" id="1.25.40.10">
    <property type="entry name" value="Tetratricopeptide repeat domain"/>
    <property type="match status" value="3"/>
</dbReference>
<proteinExistence type="predicted"/>
<feature type="repeat" description="TPR" evidence="3">
    <location>
        <begin position="527"/>
        <end position="560"/>
    </location>
</feature>
<dbReference type="InterPro" id="IPR011990">
    <property type="entry name" value="TPR-like_helical_dom_sf"/>
</dbReference>
<dbReference type="SUPFAM" id="SSF48452">
    <property type="entry name" value="TPR-like"/>
    <property type="match status" value="1"/>
</dbReference>
<dbReference type="PANTHER" id="PTHR44227:SF3">
    <property type="entry name" value="PROTEIN O-MANNOSYL-TRANSFERASE TMTC4"/>
    <property type="match status" value="1"/>
</dbReference>
<gene>
    <name evidence="6" type="ORF">DESAM_21269</name>
</gene>
<feature type="domain" description="Glycosyltransferase RgtA/B/C/D-like" evidence="5">
    <location>
        <begin position="84"/>
        <end position="210"/>
    </location>
</feature>
<dbReference type="Proteomes" id="UP000010808">
    <property type="component" value="Chromosome"/>
</dbReference>
<dbReference type="PROSITE" id="PS50293">
    <property type="entry name" value="TPR_REGION"/>
    <property type="match status" value="3"/>
</dbReference>
<evidence type="ECO:0000313" key="6">
    <source>
        <dbReference type="EMBL" id="CCO23550.1"/>
    </source>
</evidence>
<keyword evidence="1" id="KW-0677">Repeat</keyword>
<dbReference type="KEGG" id="dhy:DESAM_21269"/>
<feature type="transmembrane region" description="Helical" evidence="4">
    <location>
        <begin position="154"/>
        <end position="171"/>
    </location>
</feature>
<dbReference type="STRING" id="1121451.DESAM_21269"/>
<dbReference type="InterPro" id="IPR019734">
    <property type="entry name" value="TPR_rpt"/>
</dbReference>
<keyword evidence="4" id="KW-0472">Membrane</keyword>
<feature type="repeat" description="TPR" evidence="3">
    <location>
        <begin position="425"/>
        <end position="458"/>
    </location>
</feature>
<dbReference type="eggNOG" id="COG0457">
    <property type="taxonomic scope" value="Bacteria"/>
</dbReference>
<dbReference type="Pfam" id="PF00515">
    <property type="entry name" value="TPR_1"/>
    <property type="match status" value="1"/>
</dbReference>
<dbReference type="HOGENOM" id="CLU_011615_5_0_7"/>
<organism evidence="6 7">
    <name type="scientific">Maridesulfovibrio hydrothermalis AM13 = DSM 14728</name>
    <dbReference type="NCBI Taxonomy" id="1121451"/>
    <lineage>
        <taxon>Bacteria</taxon>
        <taxon>Pseudomonadati</taxon>
        <taxon>Thermodesulfobacteriota</taxon>
        <taxon>Desulfovibrionia</taxon>
        <taxon>Desulfovibrionales</taxon>
        <taxon>Desulfovibrionaceae</taxon>
        <taxon>Maridesulfovibrio</taxon>
    </lineage>
</organism>
<dbReference type="OrthoDB" id="127293at2"/>
<evidence type="ECO:0000259" key="5">
    <source>
        <dbReference type="Pfam" id="PF13231"/>
    </source>
</evidence>
<accession>L0RBJ1</accession>
<keyword evidence="4" id="KW-1133">Transmembrane helix</keyword>
<evidence type="ECO:0000313" key="7">
    <source>
        <dbReference type="Proteomes" id="UP000010808"/>
    </source>
</evidence>
<dbReference type="RefSeq" id="WP_015336154.1">
    <property type="nucleotide sequence ID" value="NC_020055.1"/>
</dbReference>
<feature type="transmembrane region" description="Helical" evidence="4">
    <location>
        <begin position="299"/>
        <end position="320"/>
    </location>
</feature>
<name>L0RBJ1_9BACT</name>
<protein>
    <submittedName>
        <fullName evidence="6">Tetratricopeptide TPR_2 repeat protein</fullName>
    </submittedName>
</protein>
<dbReference type="PROSITE" id="PS50005">
    <property type="entry name" value="TPR"/>
    <property type="match status" value="4"/>
</dbReference>
<feature type="repeat" description="TPR" evidence="3">
    <location>
        <begin position="459"/>
        <end position="492"/>
    </location>
</feature>
<evidence type="ECO:0000256" key="4">
    <source>
        <dbReference type="SAM" id="Phobius"/>
    </source>
</evidence>
<dbReference type="EMBL" id="FO203522">
    <property type="protein sequence ID" value="CCO23550.1"/>
    <property type="molecule type" value="Genomic_DNA"/>
</dbReference>
<dbReference type="Pfam" id="PF13414">
    <property type="entry name" value="TPR_11"/>
    <property type="match status" value="1"/>
</dbReference>
<keyword evidence="4" id="KW-0812">Transmembrane</keyword>